<dbReference type="AlphaFoldDB" id="A0AAV4GPE4"/>
<protein>
    <submittedName>
        <fullName evidence="1">Uncharacterized protein</fullName>
    </submittedName>
</protein>
<proteinExistence type="predicted"/>
<sequence length="157" mass="17520">MSDRAAVMKAFDRLLHEYRQNLLGEDNISTQFIFCNAHFLLGVASAAEDGVKVVEEKLKIDGGSLGHGGLYTTKAQLDKLYREGKAEALKDQIRYRKIMLGQEDLRLTGTVAMLYESLLNKVTCDEPPAKKVCKVSLKFSQNRNKYSAPSQSSDDKS</sequence>
<reference evidence="1 2" key="1">
    <citation type="journal article" date="2021" name="Elife">
        <title>Chloroplast acquisition without the gene transfer in kleptoplastic sea slugs, Plakobranchus ocellatus.</title>
        <authorList>
            <person name="Maeda T."/>
            <person name="Takahashi S."/>
            <person name="Yoshida T."/>
            <person name="Shimamura S."/>
            <person name="Takaki Y."/>
            <person name="Nagai Y."/>
            <person name="Toyoda A."/>
            <person name="Suzuki Y."/>
            <person name="Arimoto A."/>
            <person name="Ishii H."/>
            <person name="Satoh N."/>
            <person name="Nishiyama T."/>
            <person name="Hasebe M."/>
            <person name="Maruyama T."/>
            <person name="Minagawa J."/>
            <person name="Obokata J."/>
            <person name="Shigenobu S."/>
        </authorList>
    </citation>
    <scope>NUCLEOTIDE SEQUENCE [LARGE SCALE GENOMIC DNA]</scope>
</reference>
<accession>A0AAV4GPE4</accession>
<gene>
    <name evidence="1" type="ORF">ElyMa_006068700</name>
</gene>
<dbReference type="Proteomes" id="UP000762676">
    <property type="component" value="Unassembled WGS sequence"/>
</dbReference>
<organism evidence="1 2">
    <name type="scientific">Elysia marginata</name>
    <dbReference type="NCBI Taxonomy" id="1093978"/>
    <lineage>
        <taxon>Eukaryota</taxon>
        <taxon>Metazoa</taxon>
        <taxon>Spiralia</taxon>
        <taxon>Lophotrochozoa</taxon>
        <taxon>Mollusca</taxon>
        <taxon>Gastropoda</taxon>
        <taxon>Heterobranchia</taxon>
        <taxon>Euthyneura</taxon>
        <taxon>Panpulmonata</taxon>
        <taxon>Sacoglossa</taxon>
        <taxon>Placobranchoidea</taxon>
        <taxon>Plakobranchidae</taxon>
        <taxon>Elysia</taxon>
    </lineage>
</organism>
<evidence type="ECO:0000313" key="1">
    <source>
        <dbReference type="EMBL" id="GFR87131.1"/>
    </source>
</evidence>
<comment type="caution">
    <text evidence="1">The sequence shown here is derived from an EMBL/GenBank/DDBJ whole genome shotgun (WGS) entry which is preliminary data.</text>
</comment>
<keyword evidence="2" id="KW-1185">Reference proteome</keyword>
<dbReference type="EMBL" id="BMAT01012164">
    <property type="protein sequence ID" value="GFR87131.1"/>
    <property type="molecule type" value="Genomic_DNA"/>
</dbReference>
<evidence type="ECO:0000313" key="2">
    <source>
        <dbReference type="Proteomes" id="UP000762676"/>
    </source>
</evidence>
<name>A0AAV4GPE4_9GAST</name>